<dbReference type="GO" id="GO:0005615">
    <property type="term" value="C:extracellular space"/>
    <property type="evidence" value="ECO:0007669"/>
    <property type="project" value="InterPro"/>
</dbReference>
<evidence type="ECO:0000259" key="5">
    <source>
        <dbReference type="SMART" id="SM00093"/>
    </source>
</evidence>
<dbReference type="InterPro" id="IPR036186">
    <property type="entry name" value="Serpin_sf"/>
</dbReference>
<gene>
    <name evidence="7" type="primary">LOC107264262</name>
</gene>
<feature type="domain" description="Serpin" evidence="5">
    <location>
        <begin position="53"/>
        <end position="445"/>
    </location>
</feature>
<sequence>MFDTLGMLRIGLLLLGSIAAMSSAQCLTGNDQPETMNQNAHKDITTARFKFAMDTLSKTAQIESQDNIFYSPHSLHQALSLAYFGSRGTTESSLKAALHIPDTVSKVDLQRYYIYENSMKILREANSSSSYEYNIANRIWITNARKVRTCMLDLFSNELEQADFRANPEAVRSRVNDWVSNTTKGHIRDLIPAGGITEDSDLVLANAVYFKGLWHSRFDPANSKKDIFYASGSRSTFVTFMRQKGSFNHVVSEVLGAHVLQLPYKGDDVSMYIFLPPFATARSLSDNQTPNSQAADQARDGVRQLIERITTTKKGSDEFWELLDDGMPPREVEVSLPRFTVERDLPVGQLLHALGAGEILMPGVSNLRGFLQDGEENLHLGDAVHRARVEVTEEGTTAAAATAIFTFRSSRPAEPAVFNANHPFLYFIYDRPTKTILFSGVYRVPSTTSSDSPVSTTAPA</sequence>
<evidence type="ECO:0000256" key="4">
    <source>
        <dbReference type="SAM" id="SignalP"/>
    </source>
</evidence>
<accession>A0AAJ7FEH7</accession>
<dbReference type="InterPro" id="IPR023796">
    <property type="entry name" value="Serpin_dom"/>
</dbReference>
<dbReference type="PANTHER" id="PTHR11461">
    <property type="entry name" value="SERINE PROTEASE INHIBITOR, SERPIN"/>
    <property type="match status" value="1"/>
</dbReference>
<dbReference type="InterPro" id="IPR042185">
    <property type="entry name" value="Serpin_sf_2"/>
</dbReference>
<dbReference type="SMART" id="SM00093">
    <property type="entry name" value="SERPIN"/>
    <property type="match status" value="1"/>
</dbReference>
<evidence type="ECO:0000313" key="7">
    <source>
        <dbReference type="RefSeq" id="XP_015587823.1"/>
    </source>
</evidence>
<comment type="similarity">
    <text evidence="3">Belongs to the serpin family.</text>
</comment>
<evidence type="ECO:0000313" key="6">
    <source>
        <dbReference type="Proteomes" id="UP000694920"/>
    </source>
</evidence>
<dbReference type="PANTHER" id="PTHR11461:SF278">
    <property type="entry name" value="SERINE PROTEASE INHIBITOR 88EA"/>
    <property type="match status" value="1"/>
</dbReference>
<dbReference type="GeneID" id="107264262"/>
<protein>
    <submittedName>
        <fullName evidence="7">Serine protease inhibitor 88Ea isoform X1</fullName>
    </submittedName>
</protein>
<feature type="signal peptide" evidence="4">
    <location>
        <begin position="1"/>
        <end position="24"/>
    </location>
</feature>
<evidence type="ECO:0000256" key="3">
    <source>
        <dbReference type="RuleBase" id="RU000411"/>
    </source>
</evidence>
<dbReference type="AlphaFoldDB" id="A0AAJ7FEH7"/>
<dbReference type="RefSeq" id="XP_015587823.1">
    <property type="nucleotide sequence ID" value="XM_015732337.2"/>
</dbReference>
<evidence type="ECO:0000256" key="2">
    <source>
        <dbReference type="ARBA" id="ARBA00022900"/>
    </source>
</evidence>
<dbReference type="Pfam" id="PF00079">
    <property type="entry name" value="Serpin"/>
    <property type="match status" value="1"/>
</dbReference>
<dbReference type="KEGG" id="ccin:107264262"/>
<keyword evidence="2 7" id="KW-0722">Serine protease inhibitor</keyword>
<dbReference type="Gene3D" id="3.30.497.10">
    <property type="entry name" value="Antithrombin, subunit I, domain 2"/>
    <property type="match status" value="1"/>
</dbReference>
<dbReference type="InterPro" id="IPR042178">
    <property type="entry name" value="Serpin_sf_1"/>
</dbReference>
<keyword evidence="6" id="KW-1185">Reference proteome</keyword>
<reference evidence="7" key="1">
    <citation type="submission" date="2025-08" db="UniProtKB">
        <authorList>
            <consortium name="RefSeq"/>
        </authorList>
    </citation>
    <scope>IDENTIFICATION</scope>
</reference>
<dbReference type="SUPFAM" id="SSF56574">
    <property type="entry name" value="Serpins"/>
    <property type="match status" value="1"/>
</dbReference>
<dbReference type="Proteomes" id="UP000694920">
    <property type="component" value="Unplaced"/>
</dbReference>
<dbReference type="InterPro" id="IPR000215">
    <property type="entry name" value="Serpin_fam"/>
</dbReference>
<organism evidence="6 7">
    <name type="scientific">Cephus cinctus</name>
    <name type="common">Wheat stem sawfly</name>
    <dbReference type="NCBI Taxonomy" id="211228"/>
    <lineage>
        <taxon>Eukaryota</taxon>
        <taxon>Metazoa</taxon>
        <taxon>Ecdysozoa</taxon>
        <taxon>Arthropoda</taxon>
        <taxon>Hexapoda</taxon>
        <taxon>Insecta</taxon>
        <taxon>Pterygota</taxon>
        <taxon>Neoptera</taxon>
        <taxon>Endopterygota</taxon>
        <taxon>Hymenoptera</taxon>
        <taxon>Cephoidea</taxon>
        <taxon>Cephidae</taxon>
        <taxon>Cephus</taxon>
    </lineage>
</organism>
<dbReference type="InterPro" id="IPR023795">
    <property type="entry name" value="Serpin_CS"/>
</dbReference>
<proteinExistence type="inferred from homology"/>
<dbReference type="CDD" id="cd19594">
    <property type="entry name" value="serpin_crustaceans_chelicerates_insects"/>
    <property type="match status" value="1"/>
</dbReference>
<name>A0AAJ7FEH7_CEPCN</name>
<dbReference type="GO" id="GO:0004867">
    <property type="term" value="F:serine-type endopeptidase inhibitor activity"/>
    <property type="evidence" value="ECO:0007669"/>
    <property type="project" value="UniProtKB-KW"/>
</dbReference>
<keyword evidence="4" id="KW-0732">Signal</keyword>
<keyword evidence="1 7" id="KW-0646">Protease inhibitor</keyword>
<dbReference type="Gene3D" id="2.30.39.10">
    <property type="entry name" value="Alpha-1-antitrypsin, domain 1"/>
    <property type="match status" value="1"/>
</dbReference>
<dbReference type="PROSITE" id="PS00284">
    <property type="entry name" value="SERPIN"/>
    <property type="match status" value="1"/>
</dbReference>
<feature type="chain" id="PRO_5042495690" evidence="4">
    <location>
        <begin position="25"/>
        <end position="460"/>
    </location>
</feature>
<evidence type="ECO:0000256" key="1">
    <source>
        <dbReference type="ARBA" id="ARBA00022690"/>
    </source>
</evidence>